<dbReference type="RefSeq" id="WP_166881469.1">
    <property type="nucleotide sequence ID" value="NZ_WHJH01000053.1"/>
</dbReference>
<protein>
    <submittedName>
        <fullName evidence="6">Trypsin-like serine protease</fullName>
    </submittedName>
</protein>
<dbReference type="SUPFAM" id="SSF50494">
    <property type="entry name" value="Trypsin-like serine proteases"/>
    <property type="match status" value="1"/>
</dbReference>
<dbReference type="InterPro" id="IPR041517">
    <property type="entry name" value="DEGP_PDZ"/>
</dbReference>
<dbReference type="InterPro" id="IPR001940">
    <property type="entry name" value="Peptidase_S1C"/>
</dbReference>
<keyword evidence="4" id="KW-0732">Signal</keyword>
<dbReference type="Gene3D" id="2.30.42.10">
    <property type="match status" value="1"/>
</dbReference>
<dbReference type="PRINTS" id="PR00834">
    <property type="entry name" value="PROTEASES2C"/>
</dbReference>
<evidence type="ECO:0000313" key="6">
    <source>
        <dbReference type="EMBL" id="NHZ92774.1"/>
    </source>
</evidence>
<accession>A0ABX0P141</accession>
<keyword evidence="7" id="KW-1185">Reference proteome</keyword>
<evidence type="ECO:0000256" key="3">
    <source>
        <dbReference type="ARBA" id="ARBA00022825"/>
    </source>
</evidence>
<dbReference type="InterPro" id="IPR036034">
    <property type="entry name" value="PDZ_sf"/>
</dbReference>
<organism evidence="6 7">
    <name type="scientific">Massilia mucilaginosa</name>
    <dbReference type="NCBI Taxonomy" id="2609282"/>
    <lineage>
        <taxon>Bacteria</taxon>
        <taxon>Pseudomonadati</taxon>
        <taxon>Pseudomonadota</taxon>
        <taxon>Betaproteobacteria</taxon>
        <taxon>Burkholderiales</taxon>
        <taxon>Oxalobacteraceae</taxon>
        <taxon>Telluria group</taxon>
        <taxon>Massilia</taxon>
    </lineage>
</organism>
<gene>
    <name evidence="6" type="ORF">F2P45_27760</name>
</gene>
<reference evidence="6 7" key="1">
    <citation type="submission" date="2019-10" db="EMBL/GenBank/DDBJ databases">
        <title>Taxonomy of Antarctic Massilia spp.: description of Massilia rubra sp. nov., Massilia aquatica sp. nov., Massilia mucilaginosa sp. nov., Massilia frigida sp. nov. isolated from streams, lakes and regoliths.</title>
        <authorList>
            <person name="Holochova P."/>
            <person name="Sedlacek I."/>
            <person name="Kralova S."/>
            <person name="Maslanova I."/>
            <person name="Busse H.-J."/>
            <person name="Stankova E."/>
            <person name="Vrbovska V."/>
            <person name="Kovarovic V."/>
            <person name="Bartak M."/>
            <person name="Svec P."/>
            <person name="Pantucek R."/>
        </authorList>
    </citation>
    <scope>NUCLEOTIDE SEQUENCE [LARGE SCALE GENOMIC DNA]</scope>
    <source>
        <strain evidence="6 7">CCM 8733</strain>
    </source>
</reference>
<dbReference type="InterPro" id="IPR046449">
    <property type="entry name" value="DEGP_PDZ_sf"/>
</dbReference>
<feature type="signal peptide" evidence="4">
    <location>
        <begin position="1"/>
        <end position="21"/>
    </location>
</feature>
<dbReference type="Proteomes" id="UP000609726">
    <property type="component" value="Unassembled WGS sequence"/>
</dbReference>
<evidence type="ECO:0000256" key="1">
    <source>
        <dbReference type="ARBA" id="ARBA00022670"/>
    </source>
</evidence>
<comment type="caution">
    <text evidence="6">The sequence shown here is derived from an EMBL/GenBank/DDBJ whole genome shotgun (WGS) entry which is preliminary data.</text>
</comment>
<dbReference type="EMBL" id="WHJH01000053">
    <property type="protein sequence ID" value="NHZ92774.1"/>
    <property type="molecule type" value="Genomic_DNA"/>
</dbReference>
<dbReference type="Pfam" id="PF13365">
    <property type="entry name" value="Trypsin_2"/>
    <property type="match status" value="1"/>
</dbReference>
<dbReference type="Gene3D" id="2.40.10.10">
    <property type="entry name" value="Trypsin-like serine proteases"/>
    <property type="match status" value="2"/>
</dbReference>
<dbReference type="Pfam" id="PF17815">
    <property type="entry name" value="PDZ_3"/>
    <property type="match status" value="1"/>
</dbReference>
<keyword evidence="3" id="KW-0720">Serine protease</keyword>
<feature type="chain" id="PRO_5045302787" evidence="4">
    <location>
        <begin position="22"/>
        <end position="520"/>
    </location>
</feature>
<evidence type="ECO:0000256" key="4">
    <source>
        <dbReference type="SAM" id="SignalP"/>
    </source>
</evidence>
<dbReference type="InterPro" id="IPR009003">
    <property type="entry name" value="Peptidase_S1_PA"/>
</dbReference>
<sequence length="520" mass="55686">MNISRIAAAAALAAASLLAHASLAHGAQDVTSAVSPATPAAPVAAIPANLENSVVKVFATLRRPDPYKPWTKASPQEVTGSGVVIDGKRILTNAHVVGYASQVQVQASQAGGKVSATVVAVARGIDLAILKLDDESFFDTHAPVARASVLPDVRDQVFAYGYPTGGTSLSITKGIVSRIEFANYSMGTTGLRIQIDAAINPGNSGGPAIANDKMVGLAFGGAANTQNIGYIIPNEEVDLFLRDVADGKYDGKPSLTDEVQTLENPVLREFLKLDKSVAGAVVQRPNQNDAAYPLKEWDVITHIGDSPIDNQGMVKLGTNLRVRFQYRVQQVTKDGAVPLTIVRAGKSMNVKVPAVGGRKLLIADLNNGYPSYFIYGPIVLSRASTDFLAFLNSSVNVMATASYIASPLVTRRGDPPTPERQELVVVSSPFFPHKSVAGYSNRFGSVIYSVNKVPVRSLAHMVQLLRDSKDELIVIHFDQRGGENIVLRRKDMVDATESILSDNGIRLQGTQDMMDVWNRK</sequence>
<dbReference type="InterPro" id="IPR043504">
    <property type="entry name" value="Peptidase_S1_PA_chymotrypsin"/>
</dbReference>
<dbReference type="PANTHER" id="PTHR45980">
    <property type="match status" value="1"/>
</dbReference>
<dbReference type="PANTHER" id="PTHR45980:SF9">
    <property type="entry name" value="PROTEASE DO-LIKE 10, MITOCHONDRIAL-RELATED"/>
    <property type="match status" value="1"/>
</dbReference>
<evidence type="ECO:0000256" key="2">
    <source>
        <dbReference type="ARBA" id="ARBA00022801"/>
    </source>
</evidence>
<feature type="domain" description="Protease Do-like PDZ" evidence="5">
    <location>
        <begin position="368"/>
        <end position="506"/>
    </location>
</feature>
<evidence type="ECO:0000313" key="7">
    <source>
        <dbReference type="Proteomes" id="UP000609726"/>
    </source>
</evidence>
<keyword evidence="1" id="KW-0645">Protease</keyword>
<keyword evidence="2" id="KW-0378">Hydrolase</keyword>
<dbReference type="Gene3D" id="3.20.190.20">
    <property type="match status" value="1"/>
</dbReference>
<proteinExistence type="predicted"/>
<evidence type="ECO:0000259" key="5">
    <source>
        <dbReference type="Pfam" id="PF17815"/>
    </source>
</evidence>
<name>A0ABX0P141_9BURK</name>